<comment type="subcellular location">
    <subcellularLocation>
        <location evidence="1">Cytoplasm</location>
    </subcellularLocation>
</comment>
<protein>
    <submittedName>
        <fullName evidence="6">Regulator of cell morphogenesis and NO signaling</fullName>
    </submittedName>
</protein>
<dbReference type="Gene3D" id="1.10.3910.10">
    <property type="entry name" value="SP0561-like"/>
    <property type="match status" value="1"/>
</dbReference>
<name>A0A1M5E9T6_9FLAO</name>
<reference evidence="7" key="1">
    <citation type="submission" date="2016-11" db="EMBL/GenBank/DDBJ databases">
        <authorList>
            <person name="Varghese N."/>
            <person name="Submissions S."/>
        </authorList>
    </citation>
    <scope>NUCLEOTIDE SEQUENCE [LARGE SCALE GENOMIC DNA]</scope>
    <source>
        <strain evidence="7">DSM 19741</strain>
    </source>
</reference>
<dbReference type="Proteomes" id="UP000184036">
    <property type="component" value="Unassembled WGS sequence"/>
</dbReference>
<evidence type="ECO:0000313" key="6">
    <source>
        <dbReference type="EMBL" id="SHF75999.1"/>
    </source>
</evidence>
<keyword evidence="2" id="KW-0963">Cytoplasm</keyword>
<dbReference type="Pfam" id="PF01814">
    <property type="entry name" value="Hemerythrin"/>
    <property type="match status" value="1"/>
</dbReference>
<dbReference type="EMBL" id="FQWE01000001">
    <property type="protein sequence ID" value="SHF75999.1"/>
    <property type="molecule type" value="Genomic_DNA"/>
</dbReference>
<evidence type="ECO:0000256" key="4">
    <source>
        <dbReference type="ARBA" id="ARBA00023004"/>
    </source>
</evidence>
<evidence type="ECO:0000256" key="3">
    <source>
        <dbReference type="ARBA" id="ARBA00022723"/>
    </source>
</evidence>
<dbReference type="STRING" id="271157.SAMN05444396_101250"/>
<dbReference type="InterPro" id="IPR038062">
    <property type="entry name" value="ScdA-like_N_sf"/>
</dbReference>
<keyword evidence="7" id="KW-1185">Reference proteome</keyword>
<dbReference type="Pfam" id="PF04405">
    <property type="entry name" value="ScdA_N"/>
    <property type="match status" value="1"/>
</dbReference>
<evidence type="ECO:0000313" key="7">
    <source>
        <dbReference type="Proteomes" id="UP000184036"/>
    </source>
</evidence>
<dbReference type="GO" id="GO:0046872">
    <property type="term" value="F:metal ion binding"/>
    <property type="evidence" value="ECO:0007669"/>
    <property type="project" value="UniProtKB-KW"/>
</dbReference>
<evidence type="ECO:0000256" key="2">
    <source>
        <dbReference type="ARBA" id="ARBA00022490"/>
    </source>
</evidence>
<evidence type="ECO:0000256" key="1">
    <source>
        <dbReference type="ARBA" id="ARBA00004496"/>
    </source>
</evidence>
<keyword evidence="4" id="KW-0408">Iron</keyword>
<sequence>MQTLEKITIGEYVAKDFRTAAVFSRYGLDFCCKGNRTIEQACDKKNIDINILYQEIENISNTKNDNGIDFKSWPLDLLADYIEKTHHRYVEEKTQILLPFLDKLCKVHGATHPELFEINELFKGCAGELAQHMKKEELILFPFIKKLAKASLTDEAIKAPHFGTVKNPIEMMMQEHEAEGDRFVKIAELTNNYTPPTDGCSTYKVTFAMLSDFEQDLHKHIHLENNILFPAAALLEQKYTFKEN</sequence>
<gene>
    <name evidence="6" type="ORF">SAMN05444396_101250</name>
</gene>
<dbReference type="NCBIfam" id="TIGR03652">
    <property type="entry name" value="FeS_repair_RIC"/>
    <property type="match status" value="1"/>
</dbReference>
<dbReference type="RefSeq" id="WP_072987137.1">
    <property type="nucleotide sequence ID" value="NZ_FQWE01000001.1"/>
</dbReference>
<dbReference type="OrthoDB" id="9797132at2"/>
<dbReference type="PANTHER" id="PTHR36438">
    <property type="entry name" value="IRON-SULFUR CLUSTER REPAIR PROTEIN YTFE"/>
    <property type="match status" value="1"/>
</dbReference>
<proteinExistence type="predicted"/>
<dbReference type="AlphaFoldDB" id="A0A1M5E9T6"/>
<dbReference type="Gene3D" id="1.20.120.520">
    <property type="entry name" value="nmb1532 protein domain like"/>
    <property type="match status" value="1"/>
</dbReference>
<keyword evidence="3" id="KW-0479">Metal-binding</keyword>
<accession>A0A1M5E9T6</accession>
<organism evidence="6 7">
    <name type="scientific">Flavobacterium segetis</name>
    <dbReference type="NCBI Taxonomy" id="271157"/>
    <lineage>
        <taxon>Bacteria</taxon>
        <taxon>Pseudomonadati</taxon>
        <taxon>Bacteroidota</taxon>
        <taxon>Flavobacteriia</taxon>
        <taxon>Flavobacteriales</taxon>
        <taxon>Flavobacteriaceae</taxon>
        <taxon>Flavobacterium</taxon>
    </lineage>
</organism>
<dbReference type="InterPro" id="IPR019903">
    <property type="entry name" value="RIC_family"/>
</dbReference>
<feature type="domain" description="Hemerythrin-like" evidence="5">
    <location>
        <begin position="84"/>
        <end position="232"/>
    </location>
</feature>
<dbReference type="GO" id="GO:0005737">
    <property type="term" value="C:cytoplasm"/>
    <property type="evidence" value="ECO:0007669"/>
    <property type="project" value="UniProtKB-SubCell"/>
</dbReference>
<dbReference type="PANTHER" id="PTHR36438:SF1">
    <property type="entry name" value="IRON-SULFUR CLUSTER REPAIR PROTEIN YTFE"/>
    <property type="match status" value="1"/>
</dbReference>
<dbReference type="InterPro" id="IPR012312">
    <property type="entry name" value="Hemerythrin-like"/>
</dbReference>
<evidence type="ECO:0000259" key="5">
    <source>
        <dbReference type="Pfam" id="PF01814"/>
    </source>
</evidence>